<dbReference type="Pfam" id="PF03813">
    <property type="entry name" value="Nrap"/>
    <property type="match status" value="1"/>
</dbReference>
<evidence type="ECO:0000256" key="5">
    <source>
        <dbReference type="RuleBase" id="RU364032"/>
    </source>
</evidence>
<dbReference type="PANTHER" id="PTHR17972:SF0">
    <property type="entry name" value="NUCLEOLAR PROTEIN 6"/>
    <property type="match status" value="1"/>
</dbReference>
<evidence type="ECO:0000256" key="3">
    <source>
        <dbReference type="ARBA" id="ARBA00022884"/>
    </source>
</evidence>
<keyword evidence="5" id="KW-0690">Ribosome biogenesis</keyword>
<evidence type="ECO:0000313" key="14">
    <source>
        <dbReference type="Proteomes" id="UP000719766"/>
    </source>
</evidence>
<evidence type="ECO:0000313" key="13">
    <source>
        <dbReference type="EMBL" id="KAG1787623.1"/>
    </source>
</evidence>
<evidence type="ECO:0000256" key="4">
    <source>
        <dbReference type="ARBA" id="ARBA00023242"/>
    </source>
</evidence>
<dbReference type="InterPro" id="IPR035082">
    <property type="entry name" value="Nrap_D1"/>
</dbReference>
<reference evidence="13" key="1">
    <citation type="journal article" date="2020" name="New Phytol.">
        <title>Comparative genomics reveals dynamic genome evolution in host specialist ectomycorrhizal fungi.</title>
        <authorList>
            <person name="Lofgren L.A."/>
            <person name="Nguyen N.H."/>
            <person name="Vilgalys R."/>
            <person name="Ruytinx J."/>
            <person name="Liao H.L."/>
            <person name="Branco S."/>
            <person name="Kuo A."/>
            <person name="LaButti K."/>
            <person name="Lipzen A."/>
            <person name="Andreopoulos W."/>
            <person name="Pangilinan J."/>
            <person name="Riley R."/>
            <person name="Hundley H."/>
            <person name="Na H."/>
            <person name="Barry K."/>
            <person name="Grigoriev I.V."/>
            <person name="Stajich J.E."/>
            <person name="Kennedy P.G."/>
        </authorList>
    </citation>
    <scope>NUCLEOTIDE SEQUENCE</scope>
    <source>
        <strain evidence="13">S12</strain>
    </source>
</reference>
<keyword evidence="4 5" id="KW-0539">Nucleus</keyword>
<evidence type="ECO:0000259" key="12">
    <source>
        <dbReference type="Pfam" id="PF17407"/>
    </source>
</evidence>
<accession>A0A9P7DD64</accession>
<comment type="caution">
    <text evidence="13">The sequence shown here is derived from an EMBL/GenBank/DDBJ whole genome shotgun (WGS) entry which is preliminary data.</text>
</comment>
<dbReference type="Pfam" id="PF17406">
    <property type="entry name" value="Nrap_D5"/>
    <property type="match status" value="1"/>
</dbReference>
<dbReference type="GO" id="GO:0032545">
    <property type="term" value="C:CURI complex"/>
    <property type="evidence" value="ECO:0007669"/>
    <property type="project" value="TreeGrafter"/>
</dbReference>
<comment type="subcellular location">
    <subcellularLocation>
        <location evidence="1 5">Nucleus</location>
        <location evidence="1 5">Nucleolus</location>
    </subcellularLocation>
</comment>
<feature type="domain" description="Nrap protein" evidence="9">
    <location>
        <begin position="450"/>
        <end position="604"/>
    </location>
</feature>
<dbReference type="GO" id="GO:0032040">
    <property type="term" value="C:small-subunit processome"/>
    <property type="evidence" value="ECO:0007669"/>
    <property type="project" value="TreeGrafter"/>
</dbReference>
<evidence type="ECO:0000259" key="10">
    <source>
        <dbReference type="Pfam" id="PF17405"/>
    </source>
</evidence>
<dbReference type="GO" id="GO:0006364">
    <property type="term" value="P:rRNA processing"/>
    <property type="evidence" value="ECO:0007669"/>
    <property type="project" value="UniProtKB-KW"/>
</dbReference>
<evidence type="ECO:0000259" key="8">
    <source>
        <dbReference type="Pfam" id="PF17403"/>
    </source>
</evidence>
<protein>
    <recommendedName>
        <fullName evidence="5">U3 small nucleolar RNA-associated protein 22</fullName>
    </recommendedName>
</protein>
<keyword evidence="3 5" id="KW-0694">RNA-binding</keyword>
<feature type="domain" description="Nrap protein" evidence="8">
    <location>
        <begin position="284"/>
        <end position="443"/>
    </location>
</feature>
<dbReference type="InterPro" id="IPR035368">
    <property type="entry name" value="Nrap_D3"/>
</dbReference>
<dbReference type="Pfam" id="PF17405">
    <property type="entry name" value="Nrap_D4"/>
    <property type="match status" value="1"/>
</dbReference>
<proteinExistence type="inferred from homology"/>
<evidence type="ECO:0000256" key="1">
    <source>
        <dbReference type="ARBA" id="ARBA00004604"/>
    </source>
</evidence>
<sequence length="1112" mass="123342">MNQVDSENTNRHGREEPLTGHELRDIKDAADLYQSGSFKLQIDALLPNVRPKESGRQQLDHFLFALRAHCISIPSIAPLSPLAAMKVLAKQGVAVPSVFPLPAPDVKWKVAFEPPREICVVGSWGNGIAVKKQIGSRFSVDLSMEMPEALFQEKDYLDGRFFHKKSYYLAILAQSISTAFDVDTFYSSALGDPRLTTLVLRSRNGSASYDFSKSHTEVHVIPVLSSSSPLSPSRLFPSHSNVRVPSSSSPPNFPTPIYNNTILLSTCAKEALMSTHELKNALPAFHDAYTLLRVWANQRGYGDGELCVRGFERKGSFWAGLLRYLSLGDELVGTKSGIAKLRKPLGKGLSSYQLFKAALDFLAKHKFGETPVFTKTTNGHRCPPEEYITHHPAIFVDATSTINFLSDVPLTSLDLLSHDAKETLEQLSNPGASSDTFADCFLKSRFKISSRFDAVIRVNLSQASRNQSTSTVIEHGSSDAALLASISSLLRRGLGNRTQAIAILQPVTPYRPMSSAESPSTSIIHIGLIYDPAHAFRLVDHGPSAEDQDSNVAKEFRYLWGSRAELRRFKDGRITESVVWEVTTSDERAHIPVSIVRHLLQLHFGLSAKYARTLQTPFDNILQLPDDVRRLHRATGGCKAALIAFDGVVRSLKALDEQLPLALLNVSPISEYLRYTSTFAPLPIPASISAELPESLRFLPTIPIILEFEKSSKWPDDLKAIQKIKLAFFETIAQSLMSSNPGLKASIATGGSSNPFQGYAALEIFTAEGWSFSAFIWHDREATLLDRIIDPGKMFVSPSDQKYNAQEQREAKVAQELYTRRFIHAPRHHRAIVNLCHKYSAYSGTVRLVKRWLAAHWLLQTHVSEEAIEIICALPFVGGKQTSTESAAAVPHSKERGFSLVLEFLTDWDWKEPLCLTLYEDDPSATAPEMWTSNGPDAIAVHRLRAFAREASKALRNAETELDIKSLFLHSTDDYDIVIQLNPTVLPRYHQNINAESSVWTRDAHLGITESTPRPGFDPLPLFLADLQSTYADTLKFFADSFGGDRIGAIWLPSLGAPRPFRALAGFSSKPLAKEDKAKDKDLVMLNRQAVLDEIGRLGTGLVQKIIVHEPM</sequence>
<evidence type="ECO:0000259" key="11">
    <source>
        <dbReference type="Pfam" id="PF17406"/>
    </source>
</evidence>
<dbReference type="GO" id="GO:0034456">
    <property type="term" value="C:UTP-C complex"/>
    <property type="evidence" value="ECO:0007669"/>
    <property type="project" value="TreeGrafter"/>
</dbReference>
<feature type="domain" description="Nrap protein" evidence="12">
    <location>
        <begin position="973"/>
        <end position="1106"/>
    </location>
</feature>
<dbReference type="OrthoDB" id="10251401at2759"/>
<keyword evidence="14" id="KW-1185">Reference proteome</keyword>
<dbReference type="EMBL" id="JABBWE010000077">
    <property type="protein sequence ID" value="KAG1787623.1"/>
    <property type="molecule type" value="Genomic_DNA"/>
</dbReference>
<dbReference type="Pfam" id="PF17407">
    <property type="entry name" value="Nrap_D6"/>
    <property type="match status" value="1"/>
</dbReference>
<comment type="similarity">
    <text evidence="2 5">Belongs to the NRAP family.</text>
</comment>
<dbReference type="PANTHER" id="PTHR17972">
    <property type="entry name" value="NUCLEOLAR RNA-ASSOCIATED PROTEIN"/>
    <property type="match status" value="1"/>
</dbReference>
<feature type="region of interest" description="Disordered" evidence="6">
    <location>
        <begin position="1"/>
        <end position="21"/>
    </location>
</feature>
<evidence type="ECO:0000256" key="2">
    <source>
        <dbReference type="ARBA" id="ARBA00006674"/>
    </source>
</evidence>
<keyword evidence="5" id="KW-0687">Ribonucleoprotein</keyword>
<feature type="domain" description="Nrap protein" evidence="10">
    <location>
        <begin position="632"/>
        <end position="837"/>
    </location>
</feature>
<dbReference type="AlphaFoldDB" id="A0A9P7DD64"/>
<dbReference type="InterPro" id="IPR035370">
    <property type="entry name" value="Nrap_D5"/>
</dbReference>
<dbReference type="InterPro" id="IPR035371">
    <property type="entry name" value="Nrap_D6"/>
</dbReference>
<feature type="domain" description="Nrap protein" evidence="7">
    <location>
        <begin position="140"/>
        <end position="279"/>
    </location>
</feature>
<feature type="compositionally biased region" description="Basic and acidic residues" evidence="6">
    <location>
        <begin position="8"/>
        <end position="21"/>
    </location>
</feature>
<dbReference type="InterPro" id="IPR005554">
    <property type="entry name" value="NOL6/Upt22"/>
</dbReference>
<dbReference type="Gene3D" id="3.30.70.3030">
    <property type="match status" value="1"/>
</dbReference>
<name>A0A9P7DD64_9AGAM</name>
<dbReference type="InterPro" id="IPR035367">
    <property type="entry name" value="Nrap_D2"/>
</dbReference>
<gene>
    <name evidence="13" type="ORF">HD556DRAFT_1408473</name>
</gene>
<evidence type="ECO:0000256" key="6">
    <source>
        <dbReference type="SAM" id="MobiDB-lite"/>
    </source>
</evidence>
<dbReference type="Pfam" id="PF17403">
    <property type="entry name" value="Nrap_D2"/>
    <property type="match status" value="1"/>
</dbReference>
<evidence type="ECO:0000259" key="7">
    <source>
        <dbReference type="Pfam" id="PF03813"/>
    </source>
</evidence>
<dbReference type="RefSeq" id="XP_041154954.1">
    <property type="nucleotide sequence ID" value="XM_041304095.1"/>
</dbReference>
<feature type="domain" description="Nrap protein" evidence="11">
    <location>
        <begin position="839"/>
        <end position="920"/>
    </location>
</feature>
<dbReference type="GO" id="GO:0003723">
    <property type="term" value="F:RNA binding"/>
    <property type="evidence" value="ECO:0007669"/>
    <property type="project" value="UniProtKB-KW"/>
</dbReference>
<dbReference type="Gene3D" id="1.10.1410.10">
    <property type="match status" value="1"/>
</dbReference>
<organism evidence="13 14">
    <name type="scientific">Suillus plorans</name>
    <dbReference type="NCBI Taxonomy" id="116603"/>
    <lineage>
        <taxon>Eukaryota</taxon>
        <taxon>Fungi</taxon>
        <taxon>Dikarya</taxon>
        <taxon>Basidiomycota</taxon>
        <taxon>Agaricomycotina</taxon>
        <taxon>Agaricomycetes</taxon>
        <taxon>Agaricomycetidae</taxon>
        <taxon>Boletales</taxon>
        <taxon>Suillineae</taxon>
        <taxon>Suillaceae</taxon>
        <taxon>Suillus</taxon>
    </lineage>
</organism>
<dbReference type="Pfam" id="PF17404">
    <property type="entry name" value="Nrap_D3"/>
    <property type="match status" value="1"/>
</dbReference>
<keyword evidence="5" id="KW-0698">rRNA processing</keyword>
<evidence type="ECO:0000259" key="9">
    <source>
        <dbReference type="Pfam" id="PF17404"/>
    </source>
</evidence>
<dbReference type="InterPro" id="IPR035369">
    <property type="entry name" value="Nrap_D4"/>
</dbReference>
<dbReference type="Proteomes" id="UP000719766">
    <property type="component" value="Unassembled WGS sequence"/>
</dbReference>
<dbReference type="GO" id="GO:0006409">
    <property type="term" value="P:tRNA export from nucleus"/>
    <property type="evidence" value="ECO:0007669"/>
    <property type="project" value="TreeGrafter"/>
</dbReference>
<dbReference type="GeneID" id="64597859"/>